<dbReference type="HOGENOM" id="CLU_3184381_0_0_9"/>
<gene>
    <name evidence="1" type="ordered locus">HBHAL_4627</name>
</gene>
<reference evidence="1 2" key="1">
    <citation type="journal article" date="2013" name="Environ. Microbiol.">
        <title>Chloride and organic osmolytes: a hybrid strategy to cope with elevated salinities by the moderately halophilic, chloride-dependent bacterium Halobacillus halophilus.</title>
        <authorList>
            <person name="Saum S.H."/>
            <person name="Pfeiffer F."/>
            <person name="Palm P."/>
            <person name="Rampp M."/>
            <person name="Schuster S.C."/>
            <person name="Muller V."/>
            <person name="Oesterhelt D."/>
        </authorList>
    </citation>
    <scope>NUCLEOTIDE SEQUENCE [LARGE SCALE GENOMIC DNA]</scope>
    <source>
        <strain evidence="2">ATCC 35676 / DSM 2266 / JCM 20832 / KCTC 3685 / LMG 17431 / NBRC 102448 / NCIMB 2269</strain>
    </source>
</reference>
<dbReference type="KEGG" id="hhd:HBHAL_4627"/>
<evidence type="ECO:0000313" key="2">
    <source>
        <dbReference type="Proteomes" id="UP000007397"/>
    </source>
</evidence>
<dbReference type="AlphaFoldDB" id="I0JS44"/>
<name>I0JS44_HALH3</name>
<dbReference type="Proteomes" id="UP000007397">
    <property type="component" value="Chromosome"/>
</dbReference>
<protein>
    <submittedName>
        <fullName evidence="1">Uncharacterized protein</fullName>
    </submittedName>
</protein>
<dbReference type="STRING" id="866895.HBHAL_4627"/>
<evidence type="ECO:0000313" key="1">
    <source>
        <dbReference type="EMBL" id="CCG46965.1"/>
    </source>
</evidence>
<organism evidence="1 2">
    <name type="scientific">Halobacillus halophilus (strain ATCC 35676 / DSM 2266 / JCM 20832 / KCTC 3685 / LMG 17431 / NBRC 102448 / NCIMB 2269)</name>
    <name type="common">Sporosarcina halophila</name>
    <dbReference type="NCBI Taxonomy" id="866895"/>
    <lineage>
        <taxon>Bacteria</taxon>
        <taxon>Bacillati</taxon>
        <taxon>Bacillota</taxon>
        <taxon>Bacilli</taxon>
        <taxon>Bacillales</taxon>
        <taxon>Bacillaceae</taxon>
        <taxon>Halobacillus</taxon>
    </lineage>
</organism>
<sequence length="46" mass="5018">MTKRGRNSLIDPDWALEGMVPAVFTCLGGDIQGKLIPSEDEEPCKV</sequence>
<dbReference type="EMBL" id="HE717023">
    <property type="protein sequence ID" value="CCG46965.1"/>
    <property type="molecule type" value="Genomic_DNA"/>
</dbReference>
<keyword evidence="2" id="KW-1185">Reference proteome</keyword>
<accession>I0JS44</accession>
<proteinExistence type="predicted"/>
<dbReference type="PATRIC" id="fig|866895.3.peg.3660"/>